<name>A0A9D2KMZ2_9FIRM</name>
<feature type="domain" description="Cadherin-like beta-sandwich-like" evidence="4">
    <location>
        <begin position="162"/>
        <end position="243"/>
    </location>
</feature>
<organism evidence="5 6">
    <name type="scientific">Candidatus Lachnoclostridium stercoravium</name>
    <dbReference type="NCBI Taxonomy" id="2838633"/>
    <lineage>
        <taxon>Bacteria</taxon>
        <taxon>Bacillati</taxon>
        <taxon>Bacillota</taxon>
        <taxon>Clostridia</taxon>
        <taxon>Lachnospirales</taxon>
        <taxon>Lachnospiraceae</taxon>
    </lineage>
</organism>
<evidence type="ECO:0000313" key="5">
    <source>
        <dbReference type="EMBL" id="HJA71842.1"/>
    </source>
</evidence>
<gene>
    <name evidence="5" type="ORF">IAA07_09760</name>
</gene>
<keyword evidence="2" id="KW-1133">Transmembrane helix</keyword>
<dbReference type="Gene3D" id="2.60.40.680">
    <property type="match status" value="1"/>
</dbReference>
<feature type="compositionally biased region" description="Basic and acidic residues" evidence="1">
    <location>
        <begin position="492"/>
        <end position="508"/>
    </location>
</feature>
<dbReference type="Proteomes" id="UP000823900">
    <property type="component" value="Unassembled WGS sequence"/>
</dbReference>
<accession>A0A9D2KMZ2</accession>
<dbReference type="Pfam" id="PF12733">
    <property type="entry name" value="Cadherin-like"/>
    <property type="match status" value="1"/>
</dbReference>
<dbReference type="InterPro" id="IPR025883">
    <property type="entry name" value="Cadherin-like_domain"/>
</dbReference>
<feature type="region of interest" description="Disordered" evidence="1">
    <location>
        <begin position="471"/>
        <end position="558"/>
    </location>
</feature>
<dbReference type="EMBL" id="DWZA01000087">
    <property type="protein sequence ID" value="HJA71842.1"/>
    <property type="molecule type" value="Genomic_DNA"/>
</dbReference>
<protein>
    <submittedName>
        <fullName evidence="5">Cadherin-like beta sandwich domain-containing protein</fullName>
    </submittedName>
</protein>
<dbReference type="InterPro" id="IPR008965">
    <property type="entry name" value="CBM2/CBM3_carb-bd_dom_sf"/>
</dbReference>
<dbReference type="CDD" id="cd08547">
    <property type="entry name" value="Type_II_cohesin"/>
    <property type="match status" value="1"/>
</dbReference>
<keyword evidence="2" id="KW-0472">Membrane</keyword>
<feature type="transmembrane region" description="Helical" evidence="2">
    <location>
        <begin position="443"/>
        <end position="465"/>
    </location>
</feature>
<comment type="caution">
    <text evidence="5">The sequence shown here is derived from an EMBL/GenBank/DDBJ whole genome shotgun (WGS) entry which is preliminary data.</text>
</comment>
<proteinExistence type="predicted"/>
<evidence type="ECO:0000256" key="2">
    <source>
        <dbReference type="SAM" id="Phobius"/>
    </source>
</evidence>
<reference evidence="5" key="1">
    <citation type="journal article" date="2021" name="PeerJ">
        <title>Extensive microbial diversity within the chicken gut microbiome revealed by metagenomics and culture.</title>
        <authorList>
            <person name="Gilroy R."/>
            <person name="Ravi A."/>
            <person name="Getino M."/>
            <person name="Pursley I."/>
            <person name="Horton D.L."/>
            <person name="Alikhan N.F."/>
            <person name="Baker D."/>
            <person name="Gharbi K."/>
            <person name="Hall N."/>
            <person name="Watson M."/>
            <person name="Adriaenssens E.M."/>
            <person name="Foster-Nyarko E."/>
            <person name="Jarju S."/>
            <person name="Secka A."/>
            <person name="Antonio M."/>
            <person name="Oren A."/>
            <person name="Chaudhuri R.R."/>
            <person name="La Ragione R."/>
            <person name="Hildebrand F."/>
            <person name="Pallen M.J."/>
        </authorList>
    </citation>
    <scope>NUCLEOTIDE SEQUENCE</scope>
    <source>
        <strain evidence="5">CHK178-16964</strain>
    </source>
</reference>
<reference evidence="5" key="2">
    <citation type="submission" date="2021-04" db="EMBL/GenBank/DDBJ databases">
        <authorList>
            <person name="Gilroy R."/>
        </authorList>
    </citation>
    <scope>NUCLEOTIDE SEQUENCE</scope>
    <source>
        <strain evidence="5">CHK178-16964</strain>
    </source>
</reference>
<evidence type="ECO:0000259" key="4">
    <source>
        <dbReference type="Pfam" id="PF12733"/>
    </source>
</evidence>
<feature type="signal peptide" evidence="3">
    <location>
        <begin position="1"/>
        <end position="32"/>
    </location>
</feature>
<feature type="chain" id="PRO_5038669805" evidence="3">
    <location>
        <begin position="33"/>
        <end position="558"/>
    </location>
</feature>
<sequence>MISRKIKRGIARTAITLMLAAAMPCSAITAWAANANLTFSDPSAAVGSDVTVTMKITSTSGDALGRASIMLSYDASALEFVSGDNASGGAGSVSVRPSADGGDGTEMVSTLTFRPLKAGESKITVSTQEIYDSNESLVTLDHQGNSTVTVSAQEGASSDAALSSLQVSPGTLDPAFSSSVTEYSVQVGEGVSKIAVSAEASSGNATVSIQGDSNLQMGDNTVTCIVTAEDGQTTTTYTIHVNKVEGGPSEPVTAAGDLTAVINGAQYTVAQAFDVNTLPEGFEQISYSYKGNDVMAAQGTEKDLLLMYLNDEEGGGDFFIYNSESDSWTPYMELSTTSKTVVILPVDNDVTIPDGFTEGIMNLENGRKASGWVPAGEENPQYWLFYGMNWNGDKALYRYDLEENTIQRYFQEPIGSNGTVSADQYQELVNEHQDLINQYENRGMIVIILSVVSGLLLIAVIVTAVKSRKGSTAAETAGRTRRRAAAEAAVSAEKEQEKLPEKSTEKSVSRRAPAPEQEEESDDGFEIIDLDEEGSAGADDNGEDDEFEFIDIDDDDKK</sequence>
<dbReference type="GO" id="GO:0030246">
    <property type="term" value="F:carbohydrate binding"/>
    <property type="evidence" value="ECO:0007669"/>
    <property type="project" value="InterPro"/>
</dbReference>
<evidence type="ECO:0000256" key="1">
    <source>
        <dbReference type="SAM" id="MobiDB-lite"/>
    </source>
</evidence>
<keyword evidence="2" id="KW-0812">Transmembrane</keyword>
<dbReference type="AlphaFoldDB" id="A0A9D2KMZ2"/>
<keyword evidence="3" id="KW-0732">Signal</keyword>
<evidence type="ECO:0000313" key="6">
    <source>
        <dbReference type="Proteomes" id="UP000823900"/>
    </source>
</evidence>
<dbReference type="SUPFAM" id="SSF49384">
    <property type="entry name" value="Carbohydrate-binding domain"/>
    <property type="match status" value="1"/>
</dbReference>
<evidence type="ECO:0000256" key="3">
    <source>
        <dbReference type="SAM" id="SignalP"/>
    </source>
</evidence>
<feature type="compositionally biased region" description="Acidic residues" evidence="1">
    <location>
        <begin position="516"/>
        <end position="558"/>
    </location>
</feature>